<organism evidence="1 2">
    <name type="scientific">Funneliformis geosporum</name>
    <dbReference type="NCBI Taxonomy" id="1117311"/>
    <lineage>
        <taxon>Eukaryota</taxon>
        <taxon>Fungi</taxon>
        <taxon>Fungi incertae sedis</taxon>
        <taxon>Mucoromycota</taxon>
        <taxon>Glomeromycotina</taxon>
        <taxon>Glomeromycetes</taxon>
        <taxon>Glomerales</taxon>
        <taxon>Glomeraceae</taxon>
        <taxon>Funneliformis</taxon>
    </lineage>
</organism>
<accession>A0A9W4SSZ5</accession>
<dbReference type="OrthoDB" id="5600249at2759"/>
<protein>
    <submittedName>
        <fullName evidence="1">10080_t:CDS:1</fullName>
    </submittedName>
</protein>
<comment type="caution">
    <text evidence="1">The sequence shown here is derived from an EMBL/GenBank/DDBJ whole genome shotgun (WGS) entry which is preliminary data.</text>
</comment>
<dbReference type="Proteomes" id="UP001153678">
    <property type="component" value="Unassembled WGS sequence"/>
</dbReference>
<gene>
    <name evidence="1" type="ORF">FWILDA_LOCUS9593</name>
</gene>
<dbReference type="AlphaFoldDB" id="A0A9W4SSZ5"/>
<keyword evidence="2" id="KW-1185">Reference proteome</keyword>
<evidence type="ECO:0000313" key="2">
    <source>
        <dbReference type="Proteomes" id="UP001153678"/>
    </source>
</evidence>
<dbReference type="EMBL" id="CAMKVN010002294">
    <property type="protein sequence ID" value="CAI2180462.1"/>
    <property type="molecule type" value="Genomic_DNA"/>
</dbReference>
<sequence length="159" mass="18658">MSKRKNYIFNNTFPDDFDSYKFENVNGIITKSSQASHALPDLQSLELTDSETETQPAINIGNKKTAIQVRSKIQSLITKKIVKKREKADPSDIESEVERTINQSKKMAIEIEQERLNFEKQKLEIKQNEKKLEREVMLKIEQEKLNGRKKRIIKLYFKI</sequence>
<proteinExistence type="predicted"/>
<evidence type="ECO:0000313" key="1">
    <source>
        <dbReference type="EMBL" id="CAI2180462.1"/>
    </source>
</evidence>
<reference evidence="1" key="1">
    <citation type="submission" date="2022-08" db="EMBL/GenBank/DDBJ databases">
        <authorList>
            <person name="Kallberg Y."/>
            <person name="Tangrot J."/>
            <person name="Rosling A."/>
        </authorList>
    </citation>
    <scope>NUCLEOTIDE SEQUENCE</scope>
    <source>
        <strain evidence="1">Wild A</strain>
    </source>
</reference>
<name>A0A9W4SSZ5_9GLOM</name>